<reference evidence="2 3" key="1">
    <citation type="journal article" date="2018" name="Proc. Natl. Acad. Sci. U.S.A.">
        <title>Draft genome sequence of Camellia sinensis var. sinensis provides insights into the evolution of the tea genome and tea quality.</title>
        <authorList>
            <person name="Wei C."/>
            <person name="Yang H."/>
            <person name="Wang S."/>
            <person name="Zhao J."/>
            <person name="Liu C."/>
            <person name="Gao L."/>
            <person name="Xia E."/>
            <person name="Lu Y."/>
            <person name="Tai Y."/>
            <person name="She G."/>
            <person name="Sun J."/>
            <person name="Cao H."/>
            <person name="Tong W."/>
            <person name="Gao Q."/>
            <person name="Li Y."/>
            <person name="Deng W."/>
            <person name="Jiang X."/>
            <person name="Wang W."/>
            <person name="Chen Q."/>
            <person name="Zhang S."/>
            <person name="Li H."/>
            <person name="Wu J."/>
            <person name="Wang P."/>
            <person name="Li P."/>
            <person name="Shi C."/>
            <person name="Zheng F."/>
            <person name="Jian J."/>
            <person name="Huang B."/>
            <person name="Shan D."/>
            <person name="Shi M."/>
            <person name="Fang C."/>
            <person name="Yue Y."/>
            <person name="Li F."/>
            <person name="Li D."/>
            <person name="Wei S."/>
            <person name="Han B."/>
            <person name="Jiang C."/>
            <person name="Yin Y."/>
            <person name="Xia T."/>
            <person name="Zhang Z."/>
            <person name="Bennetzen J.L."/>
            <person name="Zhao S."/>
            <person name="Wan X."/>
        </authorList>
    </citation>
    <scope>NUCLEOTIDE SEQUENCE [LARGE SCALE GENOMIC DNA]</scope>
    <source>
        <strain evidence="3">cv. Shuchazao</strain>
        <tissue evidence="2">Leaf</tissue>
    </source>
</reference>
<accession>A0A4S4DVX2</accession>
<organism evidence="2 3">
    <name type="scientific">Camellia sinensis var. sinensis</name>
    <name type="common">China tea</name>
    <dbReference type="NCBI Taxonomy" id="542762"/>
    <lineage>
        <taxon>Eukaryota</taxon>
        <taxon>Viridiplantae</taxon>
        <taxon>Streptophyta</taxon>
        <taxon>Embryophyta</taxon>
        <taxon>Tracheophyta</taxon>
        <taxon>Spermatophyta</taxon>
        <taxon>Magnoliopsida</taxon>
        <taxon>eudicotyledons</taxon>
        <taxon>Gunneridae</taxon>
        <taxon>Pentapetalae</taxon>
        <taxon>asterids</taxon>
        <taxon>Ericales</taxon>
        <taxon>Theaceae</taxon>
        <taxon>Camellia</taxon>
    </lineage>
</organism>
<evidence type="ECO:0000256" key="1">
    <source>
        <dbReference type="PROSITE-ProRule" id="PRU00708"/>
    </source>
</evidence>
<sequence length="118" mass="12898">MNKGAASGEMASFSQRWKWSRPDIHTYTLLVRGLAASLRVSDALKIIGAVSRVGVSPGEEVPFGKIVRCPTCMIAVTVAQPQHGIDGLRDISHIPRMSTSESVKLNYQLFGALRRFSI</sequence>
<dbReference type="InterPro" id="IPR002885">
    <property type="entry name" value="PPR_rpt"/>
</dbReference>
<evidence type="ECO:0000313" key="2">
    <source>
        <dbReference type="EMBL" id="THG07493.1"/>
    </source>
</evidence>
<proteinExistence type="predicted"/>
<feature type="repeat" description="PPR" evidence="1">
    <location>
        <begin position="23"/>
        <end position="57"/>
    </location>
</feature>
<keyword evidence="3" id="KW-1185">Reference proteome</keyword>
<name>A0A4S4DVX2_CAMSN</name>
<gene>
    <name evidence="2" type="ORF">TEA_010400</name>
</gene>
<dbReference type="EMBL" id="SDRB02009956">
    <property type="protein sequence ID" value="THG07493.1"/>
    <property type="molecule type" value="Genomic_DNA"/>
</dbReference>
<dbReference type="AlphaFoldDB" id="A0A4S4DVX2"/>
<dbReference type="PANTHER" id="PTHR37381:SF1">
    <property type="entry name" value="PENTATRICOPEPTIDE REPEAT (PPR) SUPERFAMILY PROTEIN"/>
    <property type="match status" value="1"/>
</dbReference>
<protein>
    <submittedName>
        <fullName evidence="2">Uncharacterized protein</fullName>
    </submittedName>
</protein>
<dbReference type="PROSITE" id="PS51375">
    <property type="entry name" value="PPR"/>
    <property type="match status" value="1"/>
</dbReference>
<comment type="caution">
    <text evidence="2">The sequence shown here is derived from an EMBL/GenBank/DDBJ whole genome shotgun (WGS) entry which is preliminary data.</text>
</comment>
<evidence type="ECO:0000313" key="3">
    <source>
        <dbReference type="Proteomes" id="UP000306102"/>
    </source>
</evidence>
<dbReference type="PANTHER" id="PTHR37381">
    <property type="entry name" value="PENTATRICOPEPTIDE REPEAT (PPR) SUPERFAMILY PROTEIN"/>
    <property type="match status" value="1"/>
</dbReference>
<dbReference type="Proteomes" id="UP000306102">
    <property type="component" value="Unassembled WGS sequence"/>
</dbReference>